<dbReference type="EMBL" id="CAFBLK010000015">
    <property type="protein sequence ID" value="CAB4856486.1"/>
    <property type="molecule type" value="Genomic_DNA"/>
</dbReference>
<evidence type="ECO:0000313" key="2">
    <source>
        <dbReference type="EMBL" id="CAB4645447.1"/>
    </source>
</evidence>
<dbReference type="InterPro" id="IPR019151">
    <property type="entry name" value="Proteasome_assmbl_chaperone_2"/>
</dbReference>
<evidence type="ECO:0000313" key="6">
    <source>
        <dbReference type="EMBL" id="CAB4977521.1"/>
    </source>
</evidence>
<reference evidence="2" key="1">
    <citation type="submission" date="2020-05" db="EMBL/GenBank/DDBJ databases">
        <authorList>
            <person name="Chiriac C."/>
            <person name="Salcher M."/>
            <person name="Ghai R."/>
            <person name="Kavagutti S V."/>
        </authorList>
    </citation>
    <scope>NUCLEOTIDE SEQUENCE</scope>
</reference>
<protein>
    <submittedName>
        <fullName evidence="2">Unannotated protein</fullName>
    </submittedName>
</protein>
<organism evidence="2">
    <name type="scientific">freshwater metagenome</name>
    <dbReference type="NCBI Taxonomy" id="449393"/>
    <lineage>
        <taxon>unclassified sequences</taxon>
        <taxon>metagenomes</taxon>
        <taxon>ecological metagenomes</taxon>
    </lineage>
</organism>
<dbReference type="PIRSF" id="PIRSF028754">
    <property type="entry name" value="UCP028754"/>
    <property type="match status" value="1"/>
</dbReference>
<dbReference type="EMBL" id="CAFBPF010000205">
    <property type="protein sequence ID" value="CAB5023083.1"/>
    <property type="molecule type" value="Genomic_DNA"/>
</dbReference>
<dbReference type="EMBL" id="CAFBOR010000011">
    <property type="protein sequence ID" value="CAB4977521.1"/>
    <property type="molecule type" value="Genomic_DNA"/>
</dbReference>
<dbReference type="EMBL" id="CAFAAH010000009">
    <property type="protein sequence ID" value="CAB4787428.1"/>
    <property type="molecule type" value="Genomic_DNA"/>
</dbReference>
<proteinExistence type="predicted"/>
<dbReference type="InterPro" id="IPR038389">
    <property type="entry name" value="PSMG2_sf"/>
</dbReference>
<feature type="region of interest" description="Disordered" evidence="1">
    <location>
        <begin position="257"/>
        <end position="278"/>
    </location>
</feature>
<gene>
    <name evidence="2" type="ORF">UFOPK2242_00092</name>
    <name evidence="3" type="ORF">UFOPK2925_00011</name>
    <name evidence="4" type="ORF">UFOPK2996_00172</name>
    <name evidence="5" type="ORF">UFOPK3317_00165</name>
    <name evidence="6" type="ORF">UFOPK3974_00162</name>
    <name evidence="7" type="ORF">UFOPK4071_01339</name>
</gene>
<evidence type="ECO:0000313" key="3">
    <source>
        <dbReference type="EMBL" id="CAB4766638.1"/>
    </source>
</evidence>
<dbReference type="InterPro" id="IPR008492">
    <property type="entry name" value="Rv2714-like"/>
</dbReference>
<dbReference type="Gene3D" id="3.40.50.10900">
    <property type="entry name" value="PAC-like subunit"/>
    <property type="match status" value="1"/>
</dbReference>
<dbReference type="SUPFAM" id="SSF159659">
    <property type="entry name" value="Cgl1923-like"/>
    <property type="match status" value="1"/>
</dbReference>
<dbReference type="AlphaFoldDB" id="A0A6J6K6T9"/>
<dbReference type="EMBL" id="CAEZZU010000001">
    <property type="protein sequence ID" value="CAB4766638.1"/>
    <property type="molecule type" value="Genomic_DNA"/>
</dbReference>
<dbReference type="EMBL" id="CAEZWM010000004">
    <property type="protein sequence ID" value="CAB4645447.1"/>
    <property type="molecule type" value="Genomic_DNA"/>
</dbReference>
<dbReference type="Pfam" id="PF09754">
    <property type="entry name" value="PAC2"/>
    <property type="match status" value="1"/>
</dbReference>
<evidence type="ECO:0000313" key="4">
    <source>
        <dbReference type="EMBL" id="CAB4787428.1"/>
    </source>
</evidence>
<evidence type="ECO:0000313" key="5">
    <source>
        <dbReference type="EMBL" id="CAB4856486.1"/>
    </source>
</evidence>
<evidence type="ECO:0000313" key="7">
    <source>
        <dbReference type="EMBL" id="CAB5023083.1"/>
    </source>
</evidence>
<name>A0A6J6K6T9_9ZZZZ</name>
<evidence type="ECO:0000256" key="1">
    <source>
        <dbReference type="SAM" id="MobiDB-lite"/>
    </source>
</evidence>
<accession>A0A6J6K6T9</accession>
<sequence>MSSLVWEDHPVLRHPVLVAAFTGWNDAGDAATDAVERLATQYDAEQFAYIDPERHVDFQALRPTVVITDGVTREVRWPGTRLLAVRIPGSSRDLVLVLGPEPHMRWREFCDAILEAAGELGCELAVTFGSLLADAAHNQVVKITGSTTEPALMDRLGMTRSRYEGPTGIVGVLHDVLRSSGIPSASLWAPVPHYVATPPNPPAQVALLEALSNITDIPISLGELRVQSAAWRARIDTFVADDDDLREYVARLAEQSEDDDDLFMDPLSDNPDGIPTGDDIAAELEEFLREQGLG</sequence>